<feature type="compositionally biased region" description="Basic and acidic residues" evidence="1">
    <location>
        <begin position="342"/>
        <end position="354"/>
    </location>
</feature>
<feature type="compositionally biased region" description="Polar residues" evidence="1">
    <location>
        <begin position="124"/>
        <end position="134"/>
    </location>
</feature>
<keyword evidence="4" id="KW-1185">Reference proteome</keyword>
<evidence type="ECO:0000256" key="1">
    <source>
        <dbReference type="SAM" id="MobiDB-lite"/>
    </source>
</evidence>
<name>A0A8D0FQH6_STROC</name>
<dbReference type="AlphaFoldDB" id="A0A8D0FQH6"/>
<dbReference type="Pfam" id="PF07500">
    <property type="entry name" value="TFIIS_M"/>
    <property type="match status" value="1"/>
</dbReference>
<feature type="region of interest" description="Disordered" evidence="1">
    <location>
        <begin position="436"/>
        <end position="471"/>
    </location>
</feature>
<evidence type="ECO:0000313" key="3">
    <source>
        <dbReference type="Ensembl" id="ENSSOCP00000020277.1"/>
    </source>
</evidence>
<dbReference type="Proteomes" id="UP000694551">
    <property type="component" value="Unplaced"/>
</dbReference>
<dbReference type="Ensembl" id="ENSSOCT00000020791.1">
    <property type="protein sequence ID" value="ENSSOCP00000020277.1"/>
    <property type="gene ID" value="ENSSOCG00000015137.1"/>
</dbReference>
<feature type="compositionally biased region" description="Basic and acidic residues" evidence="1">
    <location>
        <begin position="244"/>
        <end position="260"/>
    </location>
</feature>
<evidence type="ECO:0000259" key="2">
    <source>
        <dbReference type="PROSITE" id="PS51321"/>
    </source>
</evidence>
<dbReference type="PANTHER" id="PTHR11477">
    <property type="entry name" value="TRANSCRIPTION FACTOR S-II ZINC FINGER DOMAIN-CONTAINING PROTEIN"/>
    <property type="match status" value="1"/>
</dbReference>
<dbReference type="SMART" id="SM00510">
    <property type="entry name" value="TFS2M"/>
    <property type="match status" value="1"/>
</dbReference>
<dbReference type="PANTHER" id="PTHR11477:SF13">
    <property type="entry name" value="DEATH-INDUCER OBLITERATOR 1"/>
    <property type="match status" value="1"/>
</dbReference>
<dbReference type="GO" id="GO:0006351">
    <property type="term" value="P:DNA-templated transcription"/>
    <property type="evidence" value="ECO:0007669"/>
    <property type="project" value="InterPro"/>
</dbReference>
<dbReference type="Gene3D" id="1.10.472.30">
    <property type="entry name" value="Transcription elongation factor S-II, central domain"/>
    <property type="match status" value="1"/>
</dbReference>
<reference evidence="3" key="1">
    <citation type="submission" date="2025-08" db="UniProtKB">
        <authorList>
            <consortium name="Ensembl"/>
        </authorList>
    </citation>
    <scope>IDENTIFICATION</scope>
</reference>
<proteinExistence type="predicted"/>
<protein>
    <recommendedName>
        <fullName evidence="2">TFIIS central domain-containing protein</fullName>
    </recommendedName>
</protein>
<evidence type="ECO:0000313" key="4">
    <source>
        <dbReference type="Proteomes" id="UP000694551"/>
    </source>
</evidence>
<reference evidence="3" key="2">
    <citation type="submission" date="2025-09" db="UniProtKB">
        <authorList>
            <consortium name="Ensembl"/>
        </authorList>
    </citation>
    <scope>IDENTIFICATION</scope>
</reference>
<dbReference type="Pfam" id="PF07744">
    <property type="entry name" value="SPOC"/>
    <property type="match status" value="1"/>
</dbReference>
<dbReference type="PROSITE" id="PS51321">
    <property type="entry name" value="TFIIS_CENTRAL"/>
    <property type="match status" value="1"/>
</dbReference>
<feature type="region of interest" description="Disordered" evidence="1">
    <location>
        <begin position="327"/>
        <end position="377"/>
    </location>
</feature>
<organism evidence="3 4">
    <name type="scientific">Strix occidentalis caurina</name>
    <name type="common">northern spotted owl</name>
    <dbReference type="NCBI Taxonomy" id="311401"/>
    <lineage>
        <taxon>Eukaryota</taxon>
        <taxon>Metazoa</taxon>
        <taxon>Chordata</taxon>
        <taxon>Craniata</taxon>
        <taxon>Vertebrata</taxon>
        <taxon>Euteleostomi</taxon>
        <taxon>Archelosauria</taxon>
        <taxon>Archosauria</taxon>
        <taxon>Dinosauria</taxon>
        <taxon>Saurischia</taxon>
        <taxon>Theropoda</taxon>
        <taxon>Coelurosauria</taxon>
        <taxon>Aves</taxon>
        <taxon>Neognathae</taxon>
        <taxon>Neoaves</taxon>
        <taxon>Telluraves</taxon>
        <taxon>Strigiformes</taxon>
        <taxon>Strigidae</taxon>
        <taxon>Strix</taxon>
    </lineage>
</organism>
<feature type="region of interest" description="Disordered" evidence="1">
    <location>
        <begin position="244"/>
        <end position="289"/>
    </location>
</feature>
<dbReference type="InterPro" id="IPR036575">
    <property type="entry name" value="TFIIS_cen_dom_sf"/>
</dbReference>
<dbReference type="InterPro" id="IPR012921">
    <property type="entry name" value="SPOC_C"/>
</dbReference>
<feature type="compositionally biased region" description="Polar residues" evidence="1">
    <location>
        <begin position="18"/>
        <end position="43"/>
    </location>
</feature>
<feature type="compositionally biased region" description="Low complexity" evidence="1">
    <location>
        <begin position="69"/>
        <end position="123"/>
    </location>
</feature>
<feature type="region of interest" description="Disordered" evidence="1">
    <location>
        <begin position="1"/>
        <end position="134"/>
    </location>
</feature>
<dbReference type="SUPFAM" id="SSF46942">
    <property type="entry name" value="Elongation factor TFIIS domain 2"/>
    <property type="match status" value="1"/>
</dbReference>
<dbReference type="GO" id="GO:0005634">
    <property type="term" value="C:nucleus"/>
    <property type="evidence" value="ECO:0007669"/>
    <property type="project" value="TreeGrafter"/>
</dbReference>
<dbReference type="InterPro" id="IPR003618">
    <property type="entry name" value="TFIIS_cen_dom"/>
</dbReference>
<sequence>QASITSPALKKAVASVMEKQTSSLTKNLPSKKSPSFSNTSLTKQPLKPSAGSFKGVIPKKPWPSSGTAPSSGSVPSKHSSLSHGSSVSKKPATSSSLGGGLKKPSLSSISAASGSSQAKASASPIQSQPNSQIRQNIRRSLKEILWKRVNDSDDLVMTESEVGKVALNIEKEMFNLFQVTDNRYKSKYRSIMFNLKDPKNQGLFHRVLREEISLSKLVRMKPEELLSKELSVWKEKPAKMVESRSKSHEIKKTTVKREHVPVVNMEDSPPVSDSDEQQESVRTAPNLHSAPSLDVFSSMLKDTTSQHRAHLFDLNCKICTGQISASEDEVPPKKIKSGAPVKKVESKSKAEVQPKYESSAPTPAAEPAKEAASEIPMETEVVPVAETVSQSSVERTYIPTTQGHNNTDSSVPEEASAFPASCAGGVVTTVTVSGRDPRTALSSSSGTAVPALRSGPAADKISTGETRQETSKPIMTVPKSILTKPSSSPDPRYLAVHHSPNINVAEPRSPQDSDTSLFLSRLNTIWKGFINMQSVAKFVTKAYPVSGCFDYLSEDLPDTIHIGGRISPKTVWDYVGKLKSSLSKELCLIRFHPATEEEEVAYISLYSYFSSRGRFGVVANNNRHIKDLYLIPLSSKDPIPSKLLPFEGPGKHKTGEVKC</sequence>
<dbReference type="FunFam" id="1.10.472.30:FF:000002">
    <property type="entry name" value="Death-inducer obliterator 1"/>
    <property type="match status" value="1"/>
</dbReference>
<feature type="compositionally biased region" description="Low complexity" evidence="1">
    <location>
        <begin position="357"/>
        <end position="366"/>
    </location>
</feature>
<accession>A0A8D0FQH6</accession>
<feature type="domain" description="TFIIS central" evidence="2">
    <location>
        <begin position="133"/>
        <end position="253"/>
    </location>
</feature>